<name>A0ABS5BWD9_9BACT</name>
<organism evidence="2 3">
    <name type="scientific">Gemmata palustris</name>
    <dbReference type="NCBI Taxonomy" id="2822762"/>
    <lineage>
        <taxon>Bacteria</taxon>
        <taxon>Pseudomonadati</taxon>
        <taxon>Planctomycetota</taxon>
        <taxon>Planctomycetia</taxon>
        <taxon>Gemmatales</taxon>
        <taxon>Gemmataceae</taxon>
        <taxon>Gemmata</taxon>
    </lineage>
</organism>
<evidence type="ECO:0000313" key="2">
    <source>
        <dbReference type="EMBL" id="MBP3958057.1"/>
    </source>
</evidence>
<gene>
    <name evidence="2" type="ORF">J8F10_22615</name>
</gene>
<evidence type="ECO:0000256" key="1">
    <source>
        <dbReference type="SAM" id="MobiDB-lite"/>
    </source>
</evidence>
<reference evidence="2 3" key="1">
    <citation type="submission" date="2021-04" db="EMBL/GenBank/DDBJ databases">
        <authorList>
            <person name="Ivanova A."/>
        </authorList>
    </citation>
    <scope>NUCLEOTIDE SEQUENCE [LARGE SCALE GENOMIC DNA]</scope>
    <source>
        <strain evidence="2 3">G18</strain>
    </source>
</reference>
<feature type="compositionally biased region" description="Low complexity" evidence="1">
    <location>
        <begin position="58"/>
        <end position="69"/>
    </location>
</feature>
<dbReference type="EMBL" id="JAGKQQ010000001">
    <property type="protein sequence ID" value="MBP3958057.1"/>
    <property type="molecule type" value="Genomic_DNA"/>
</dbReference>
<protein>
    <submittedName>
        <fullName evidence="2">Uncharacterized protein</fullName>
    </submittedName>
</protein>
<comment type="caution">
    <text evidence="2">The sequence shown here is derived from an EMBL/GenBank/DDBJ whole genome shotgun (WGS) entry which is preliminary data.</text>
</comment>
<sequence length="69" mass="6759">MQPASPSVTPPSRGAGSAALRGTFALLLAFLVAAVVGAQPAVPGRTAGEEGTGEEGTDQTAGTEVADRH</sequence>
<feature type="region of interest" description="Disordered" evidence="1">
    <location>
        <begin position="41"/>
        <end position="69"/>
    </location>
</feature>
<keyword evidence="3" id="KW-1185">Reference proteome</keyword>
<accession>A0ABS5BWD9</accession>
<evidence type="ECO:0000313" key="3">
    <source>
        <dbReference type="Proteomes" id="UP000676565"/>
    </source>
</evidence>
<dbReference type="Proteomes" id="UP000676565">
    <property type="component" value="Unassembled WGS sequence"/>
</dbReference>
<dbReference type="RefSeq" id="WP_210657697.1">
    <property type="nucleotide sequence ID" value="NZ_JAGKQQ010000001.1"/>
</dbReference>
<proteinExistence type="predicted"/>